<dbReference type="RefSeq" id="WP_252780859.1">
    <property type="nucleotide sequence ID" value="NZ_CP097479.1"/>
</dbReference>
<name>A0ABY5C9J0_9LACO</name>
<keyword evidence="3" id="KW-1185">Reference proteome</keyword>
<keyword evidence="2" id="KW-0614">Plasmid</keyword>
<dbReference type="InterPro" id="IPR011741">
    <property type="entry name" value="Phg_2220_C"/>
</dbReference>
<evidence type="ECO:0000313" key="3">
    <source>
        <dbReference type="Proteomes" id="UP001057532"/>
    </source>
</evidence>
<gene>
    <name evidence="2" type="ORF">M8332_07065</name>
</gene>
<dbReference type="EMBL" id="CP097479">
    <property type="protein sequence ID" value="USS93976.1"/>
    <property type="molecule type" value="Genomic_DNA"/>
</dbReference>
<evidence type="ECO:0000259" key="1">
    <source>
        <dbReference type="Pfam" id="PF09524"/>
    </source>
</evidence>
<dbReference type="Proteomes" id="UP001057532">
    <property type="component" value="Plasmid punnamed"/>
</dbReference>
<evidence type="ECO:0000313" key="2">
    <source>
        <dbReference type="EMBL" id="USS93976.1"/>
    </source>
</evidence>
<reference evidence="2" key="1">
    <citation type="submission" date="2022-05" db="EMBL/GenBank/DDBJ databases">
        <authorList>
            <person name="Oliphant S.A."/>
            <person name="Watson-Haigh N.S."/>
            <person name="Sumby K.M."/>
            <person name="Gardner J.M."/>
            <person name="Jiranek V."/>
        </authorList>
    </citation>
    <scope>NUCLEOTIDE SEQUENCE</scope>
    <source>
        <strain evidence="2">Ru20-1</strain>
        <plasmid evidence="2">punnamed</plasmid>
    </source>
</reference>
<accession>A0ABY5C9J0</accession>
<proteinExistence type="predicted"/>
<protein>
    <submittedName>
        <fullName evidence="2">Conserved phage C-terminal domain-containing protein</fullName>
    </submittedName>
</protein>
<sequence>MGNLLYPTSPLVVNPDLAKLIGLNEAIVLQQLHYWLKKSNNTFNGRKWAFNTYDDWQKQFKWWSSRTVRRTFTSLIKQGLVITGNFNKKGYDKTKWYSIDYEKLEQLVDSPCGQNGHIKRTDCPHPSGQNDQTNTRDYTEITTETNKTTMSSSDEHDRTAQKVIDYLNQKTSRHYRNTNANLRLIKARIKDGFVLSDFIVVIDNKVSQWGNDPKMQKYLRPATLFNASKFEGYLNERTVERRGSDVDGLF</sequence>
<geneLocation type="plasmid" evidence="2 3">
    <name>punnamed</name>
</geneLocation>
<feature type="domain" description="Phage conserved hypothetical protein C-terminal" evidence="1">
    <location>
        <begin position="163"/>
        <end position="235"/>
    </location>
</feature>
<organism evidence="2 3">
    <name type="scientific">Fructilactobacillus ixorae</name>
    <dbReference type="NCBI Taxonomy" id="1750535"/>
    <lineage>
        <taxon>Bacteria</taxon>
        <taxon>Bacillati</taxon>
        <taxon>Bacillota</taxon>
        <taxon>Bacilli</taxon>
        <taxon>Lactobacillales</taxon>
        <taxon>Lactobacillaceae</taxon>
        <taxon>Fructilactobacillus</taxon>
    </lineage>
</organism>
<dbReference type="NCBIfam" id="TIGR02220">
    <property type="entry name" value="phg_TIGR02220"/>
    <property type="match status" value="1"/>
</dbReference>
<dbReference type="Pfam" id="PF09524">
    <property type="entry name" value="Phg_2220_C"/>
    <property type="match status" value="1"/>
</dbReference>